<evidence type="ECO:0000256" key="9">
    <source>
        <dbReference type="ARBA" id="ARBA00048640"/>
    </source>
</evidence>
<dbReference type="PANTHER" id="PTHR11811">
    <property type="entry name" value="6-PHOSPHOGLUCONATE DEHYDROGENASE"/>
    <property type="match status" value="1"/>
</dbReference>
<keyword evidence="6 10" id="KW-0560">Oxidoreductase</keyword>
<proteinExistence type="inferred from homology"/>
<accession>A0AAI8YV86</accession>
<dbReference type="InterPro" id="IPR006115">
    <property type="entry name" value="6PGDH_NADP-bd"/>
</dbReference>
<evidence type="ECO:0000256" key="8">
    <source>
        <dbReference type="ARBA" id="ARBA00023126"/>
    </source>
</evidence>
<sequence>MSQPEAVGDFGLIGLAVMGQNLILNAADHGFTVVAFNRTVAKVDRFLDNEAKGKSIVGAHSIREFVQKLKKPRRMMLLVMAGKPVDDFIETLLSEGGVEAGDIIIDGGNSHFPDTNRRTKYLADKGIRFVGSGVSGGEEGARYGPSIMPGGNEEAWPYIKDVLQSISAKSDNEPCCQWVGDEGAGHYVKMVHNGIEYGDMQLICEAYDIMKRGLGLSAKEMGQVFAEWNKGVLDSFLIEITRDILLYEDPDDSKTPLVEKILDAAGQKGTGKWTAINALDMGQPVTLIGEAVFARCLSSLKGERTRASEKLQGPTPQFTGEKAEFLKNLEQALYASKIISYAQGFMLMQAAAKEYGWKLHKPEIALMWRGGCIIRSVFLKDITKAYRANPDLENLLFDDFFNKAIHNAQSGWRDIVSKGALWGIPTPAFSTALSFYDGFRTKDLPANLLQAQRDYFGAHTFRIKPEYANEKYQEGKDIHVNWTGRGGNVSASTYNA</sequence>
<evidence type="ECO:0000256" key="1">
    <source>
        <dbReference type="ARBA" id="ARBA00002526"/>
    </source>
</evidence>
<keyword evidence="5 10" id="KW-0521">NADP</keyword>
<dbReference type="SUPFAM" id="SSF51735">
    <property type="entry name" value="NAD(P)-binding Rossmann-fold domains"/>
    <property type="match status" value="1"/>
</dbReference>
<comment type="pathway">
    <text evidence="2 10 14">Carbohydrate degradation; pentose phosphate pathway; D-ribulose 5-phosphate from D-glucose 6-phosphate (oxidative stage): step 3/3.</text>
</comment>
<dbReference type="Pfam" id="PF03446">
    <property type="entry name" value="NAD_binding_2"/>
    <property type="match status" value="1"/>
</dbReference>
<dbReference type="Proteomes" id="UP001296104">
    <property type="component" value="Unassembled WGS sequence"/>
</dbReference>
<dbReference type="SMART" id="SM01350">
    <property type="entry name" value="6PGD"/>
    <property type="match status" value="1"/>
</dbReference>
<dbReference type="GO" id="GO:0004616">
    <property type="term" value="F:phosphogluconate dehydrogenase (decarboxylating) activity"/>
    <property type="evidence" value="ECO:0007669"/>
    <property type="project" value="UniProtKB-EC"/>
</dbReference>
<keyword evidence="7 14" id="KW-0311">Gluconate utilization</keyword>
<keyword evidence="17" id="KW-1185">Reference proteome</keyword>
<evidence type="ECO:0000256" key="6">
    <source>
        <dbReference type="ARBA" id="ARBA00023002"/>
    </source>
</evidence>
<feature type="active site" description="Proton donor" evidence="11">
    <location>
        <position position="196"/>
    </location>
</feature>
<feature type="binding site" evidence="12">
    <location>
        <position position="453"/>
    </location>
    <ligand>
        <name>substrate</name>
        <note>ligand shared between dimeric partners</note>
    </ligand>
</feature>
<evidence type="ECO:0000256" key="2">
    <source>
        <dbReference type="ARBA" id="ARBA00004874"/>
    </source>
</evidence>
<dbReference type="InterPro" id="IPR006114">
    <property type="entry name" value="6PGDH_C"/>
</dbReference>
<dbReference type="Gene3D" id="1.10.1040.10">
    <property type="entry name" value="N-(1-d-carboxylethyl)-l-norvaline Dehydrogenase, domain 2"/>
    <property type="match status" value="1"/>
</dbReference>
<evidence type="ECO:0000256" key="10">
    <source>
        <dbReference type="PIRNR" id="PIRNR000109"/>
    </source>
</evidence>
<feature type="binding site" description="in other chain" evidence="12">
    <location>
        <position position="295"/>
    </location>
    <ligand>
        <name>substrate</name>
        <note>ligand shared between dimeric partners</note>
    </ligand>
</feature>
<comment type="function">
    <text evidence="1 10">Catalyzes the oxidative decarboxylation of 6-phosphogluconate to ribulose 5-phosphate and CO(2), with concomitant reduction of NADP to NADPH.</text>
</comment>
<dbReference type="Gene3D" id="3.40.50.720">
    <property type="entry name" value="NAD(P)-binding Rossmann-like Domain"/>
    <property type="match status" value="1"/>
</dbReference>
<dbReference type="PROSITE" id="PS00461">
    <property type="entry name" value="6PGD"/>
    <property type="match status" value="1"/>
</dbReference>
<feature type="binding site" evidence="13">
    <location>
        <begin position="37"/>
        <end position="39"/>
    </location>
    <ligand>
        <name>NADP(+)</name>
        <dbReference type="ChEBI" id="CHEBI:58349"/>
    </ligand>
</feature>
<feature type="binding site" description="in other chain" evidence="12">
    <location>
        <begin position="192"/>
        <end position="193"/>
    </location>
    <ligand>
        <name>substrate</name>
        <note>ligand shared between dimeric partners</note>
    </ligand>
</feature>
<protein>
    <recommendedName>
        <fullName evidence="10 14">6-phosphogluconate dehydrogenase, decarboxylating</fullName>
        <ecNumber evidence="10 14">1.1.1.44</ecNumber>
    </recommendedName>
</protein>
<dbReference type="InterPro" id="IPR008927">
    <property type="entry name" value="6-PGluconate_DH-like_C_sf"/>
</dbReference>
<reference evidence="16" key="1">
    <citation type="submission" date="2023-11" db="EMBL/GenBank/DDBJ databases">
        <authorList>
            <person name="Alioto T."/>
            <person name="Alioto T."/>
            <person name="Gomez Garrido J."/>
        </authorList>
    </citation>
    <scope>NUCLEOTIDE SEQUENCE</scope>
</reference>
<dbReference type="GO" id="GO:0009051">
    <property type="term" value="P:pentose-phosphate shunt, oxidative branch"/>
    <property type="evidence" value="ECO:0007669"/>
    <property type="project" value="UniProtKB-ARBA"/>
</dbReference>
<comment type="similarity">
    <text evidence="3 10 14">Belongs to the 6-phosphogluconate dehydrogenase family.</text>
</comment>
<evidence type="ECO:0000313" key="16">
    <source>
        <dbReference type="EMBL" id="CAK3910359.1"/>
    </source>
</evidence>
<gene>
    <name evidence="16" type="ORF">LECACI_7A002607</name>
</gene>
<dbReference type="GO" id="GO:0019521">
    <property type="term" value="P:D-gluconate metabolic process"/>
    <property type="evidence" value="ECO:0007669"/>
    <property type="project" value="UniProtKB-KW"/>
</dbReference>
<dbReference type="Pfam" id="PF00393">
    <property type="entry name" value="6PGD"/>
    <property type="match status" value="1"/>
</dbReference>
<evidence type="ECO:0000259" key="15">
    <source>
        <dbReference type="SMART" id="SM01350"/>
    </source>
</evidence>
<dbReference type="PRINTS" id="PR00076">
    <property type="entry name" value="6PGDHDRGNASE"/>
</dbReference>
<comment type="caution">
    <text evidence="16">The sequence shown here is derived from an EMBL/GenBank/DDBJ whole genome shotgun (WGS) entry which is preliminary data.</text>
</comment>
<feature type="binding site" description="in other chain" evidence="12">
    <location>
        <position position="109"/>
    </location>
    <ligand>
        <name>substrate</name>
        <note>ligand shared between dimeric partners</note>
    </ligand>
</feature>
<evidence type="ECO:0000256" key="13">
    <source>
        <dbReference type="PIRSR" id="PIRSR000109-3"/>
    </source>
</evidence>
<feature type="binding site" description="in other chain" evidence="12">
    <location>
        <position position="268"/>
    </location>
    <ligand>
        <name>substrate</name>
        <note>ligand shared between dimeric partners</note>
    </ligand>
</feature>
<name>A0AAI8YV86_9PEZI</name>
<comment type="subunit">
    <text evidence="4 10">Homodimer.</text>
</comment>
<evidence type="ECO:0000256" key="5">
    <source>
        <dbReference type="ARBA" id="ARBA00022857"/>
    </source>
</evidence>
<feature type="binding site" description="in other chain" evidence="12">
    <location>
        <position position="197"/>
    </location>
    <ligand>
        <name>substrate</name>
        <note>ligand shared between dimeric partners</note>
    </ligand>
</feature>
<dbReference type="InterPro" id="IPR006183">
    <property type="entry name" value="Pgluconate_DH"/>
</dbReference>
<feature type="binding site" evidence="13">
    <location>
        <begin position="79"/>
        <end position="81"/>
    </location>
    <ligand>
        <name>NADP(+)</name>
        <dbReference type="ChEBI" id="CHEBI:58349"/>
    </ligand>
</feature>
<feature type="binding site" evidence="12">
    <location>
        <position position="459"/>
    </location>
    <ligand>
        <name>substrate</name>
        <note>ligand shared between dimeric partners</note>
    </ligand>
</feature>
<feature type="binding site" evidence="13">
    <location>
        <position position="109"/>
    </location>
    <ligand>
        <name>NADP(+)</name>
        <dbReference type="ChEBI" id="CHEBI:58349"/>
    </ligand>
</feature>
<dbReference type="EC" id="1.1.1.44" evidence="10 14"/>
<dbReference type="GO" id="GO:0050661">
    <property type="term" value="F:NADP binding"/>
    <property type="evidence" value="ECO:0007669"/>
    <property type="project" value="InterPro"/>
</dbReference>
<evidence type="ECO:0000256" key="4">
    <source>
        <dbReference type="ARBA" id="ARBA00011738"/>
    </source>
</evidence>
<comment type="catalytic activity">
    <reaction evidence="9 10 14">
        <text>6-phospho-D-gluconate + NADP(+) = D-ribulose 5-phosphate + CO2 + NADPH</text>
        <dbReference type="Rhea" id="RHEA:10116"/>
        <dbReference type="ChEBI" id="CHEBI:16526"/>
        <dbReference type="ChEBI" id="CHEBI:57783"/>
        <dbReference type="ChEBI" id="CHEBI:58121"/>
        <dbReference type="ChEBI" id="CHEBI:58349"/>
        <dbReference type="ChEBI" id="CHEBI:58759"/>
        <dbReference type="EC" id="1.1.1.44"/>
    </reaction>
</comment>
<dbReference type="PIRSF" id="PIRSF000109">
    <property type="entry name" value="6PGD"/>
    <property type="match status" value="1"/>
</dbReference>
<feature type="domain" description="6-phosphogluconate dehydrogenase C-terminal" evidence="15">
    <location>
        <begin position="185"/>
        <end position="483"/>
    </location>
</feature>
<dbReference type="NCBIfam" id="TIGR00873">
    <property type="entry name" value="gnd"/>
    <property type="match status" value="1"/>
</dbReference>
<dbReference type="NCBIfam" id="NF006765">
    <property type="entry name" value="PRK09287.1"/>
    <property type="match status" value="1"/>
</dbReference>
<dbReference type="InterPro" id="IPR036291">
    <property type="entry name" value="NAD(P)-bd_dom_sf"/>
</dbReference>
<dbReference type="FunFam" id="1.10.1040.10:FF:000002">
    <property type="entry name" value="6-phosphogluconate dehydrogenase, decarboxylating"/>
    <property type="match status" value="1"/>
</dbReference>
<evidence type="ECO:0000256" key="11">
    <source>
        <dbReference type="PIRSR" id="PIRSR000109-1"/>
    </source>
</evidence>
<feature type="binding site" evidence="13">
    <location>
        <begin position="14"/>
        <end position="19"/>
    </location>
    <ligand>
        <name>NADP(+)</name>
        <dbReference type="ChEBI" id="CHEBI:58349"/>
    </ligand>
</feature>
<dbReference type="InterPro" id="IPR006184">
    <property type="entry name" value="6PGdom_BS"/>
</dbReference>
<feature type="active site" description="Proton acceptor" evidence="11">
    <location>
        <position position="189"/>
    </location>
</feature>
<evidence type="ECO:0000256" key="3">
    <source>
        <dbReference type="ARBA" id="ARBA00008419"/>
    </source>
</evidence>
<dbReference type="SUPFAM" id="SSF48179">
    <property type="entry name" value="6-phosphogluconate dehydrogenase C-terminal domain-like"/>
    <property type="match status" value="1"/>
</dbReference>
<evidence type="ECO:0000313" key="17">
    <source>
        <dbReference type="Proteomes" id="UP001296104"/>
    </source>
</evidence>
<evidence type="ECO:0000256" key="14">
    <source>
        <dbReference type="RuleBase" id="RU000485"/>
    </source>
</evidence>
<dbReference type="FunFam" id="1.20.5.320:FF:000002">
    <property type="entry name" value="6-phosphogluconate dehydrogenase, decarboxylating"/>
    <property type="match status" value="1"/>
</dbReference>
<organism evidence="16 17">
    <name type="scientific">Lecanosticta acicola</name>
    <dbReference type="NCBI Taxonomy" id="111012"/>
    <lineage>
        <taxon>Eukaryota</taxon>
        <taxon>Fungi</taxon>
        <taxon>Dikarya</taxon>
        <taxon>Ascomycota</taxon>
        <taxon>Pezizomycotina</taxon>
        <taxon>Dothideomycetes</taxon>
        <taxon>Dothideomycetidae</taxon>
        <taxon>Mycosphaerellales</taxon>
        <taxon>Mycosphaerellaceae</taxon>
        <taxon>Lecanosticta</taxon>
    </lineage>
</organism>
<feature type="binding site" description="in other chain" evidence="12">
    <location>
        <begin position="135"/>
        <end position="137"/>
    </location>
    <ligand>
        <name>substrate</name>
        <note>ligand shared between dimeric partners</note>
    </ligand>
</feature>
<dbReference type="EMBL" id="CAVMBE010000011">
    <property type="protein sequence ID" value="CAK3910359.1"/>
    <property type="molecule type" value="Genomic_DNA"/>
</dbReference>
<dbReference type="FunFam" id="3.40.50.720:FF:000007">
    <property type="entry name" value="6-phosphogluconate dehydrogenase, decarboxylating"/>
    <property type="match status" value="1"/>
</dbReference>
<keyword evidence="8 10" id="KW-0570">Pentose shunt</keyword>
<dbReference type="InterPro" id="IPR006113">
    <property type="entry name" value="6PGDH_Gnd/GntZ"/>
</dbReference>
<dbReference type="Gene3D" id="1.20.5.320">
    <property type="entry name" value="6-Phosphogluconate Dehydrogenase, domain 3"/>
    <property type="match status" value="1"/>
</dbReference>
<dbReference type="InterPro" id="IPR013328">
    <property type="entry name" value="6PGD_dom2"/>
</dbReference>
<evidence type="ECO:0000256" key="12">
    <source>
        <dbReference type="PIRSR" id="PIRSR000109-2"/>
    </source>
</evidence>
<evidence type="ECO:0000256" key="7">
    <source>
        <dbReference type="ARBA" id="ARBA00023064"/>
    </source>
</evidence>
<dbReference type="AlphaFoldDB" id="A0AAI8YV86"/>